<evidence type="ECO:0000313" key="9">
    <source>
        <dbReference type="EMBL" id="MBB4911780.1"/>
    </source>
</evidence>
<dbReference type="PANTHER" id="PTHR23517">
    <property type="entry name" value="RESISTANCE PROTEIN MDTM, PUTATIVE-RELATED-RELATED"/>
    <property type="match status" value="1"/>
</dbReference>
<evidence type="ECO:0000256" key="7">
    <source>
        <dbReference type="SAM" id="Phobius"/>
    </source>
</evidence>
<feature type="domain" description="Major facilitator superfamily (MFS) profile" evidence="8">
    <location>
        <begin position="1"/>
        <end position="175"/>
    </location>
</feature>
<feature type="transmembrane region" description="Helical" evidence="7">
    <location>
        <begin position="155"/>
        <end position="173"/>
    </location>
</feature>
<dbReference type="InterPro" id="IPR050171">
    <property type="entry name" value="MFS_Transporters"/>
</dbReference>
<keyword evidence="3" id="KW-1003">Cell membrane</keyword>
<keyword evidence="2" id="KW-0813">Transport</keyword>
<dbReference type="EMBL" id="JACHJQ010000011">
    <property type="protein sequence ID" value="MBB4911780.1"/>
    <property type="molecule type" value="Genomic_DNA"/>
</dbReference>
<evidence type="ECO:0000256" key="4">
    <source>
        <dbReference type="ARBA" id="ARBA00022692"/>
    </source>
</evidence>
<dbReference type="Pfam" id="PF07690">
    <property type="entry name" value="MFS_1"/>
    <property type="match status" value="1"/>
</dbReference>
<feature type="transmembrane region" description="Helical" evidence="7">
    <location>
        <begin position="326"/>
        <end position="347"/>
    </location>
</feature>
<feature type="transmembrane region" description="Helical" evidence="7">
    <location>
        <begin position="286"/>
        <end position="305"/>
    </location>
</feature>
<name>A0A7W7QDS9_9PSEU</name>
<dbReference type="PROSITE" id="PS50850">
    <property type="entry name" value="MFS"/>
    <property type="match status" value="1"/>
</dbReference>
<dbReference type="InterPro" id="IPR020846">
    <property type="entry name" value="MFS_dom"/>
</dbReference>
<keyword evidence="5 7" id="KW-1133">Transmembrane helix</keyword>
<feature type="transmembrane region" description="Helical" evidence="7">
    <location>
        <begin position="353"/>
        <end position="370"/>
    </location>
</feature>
<sequence>MLALLIALGVDNFGSGLFLPLTLVYATREIGLPLAVAGVTVTAGTVVGLLVPPIAGRFVDRVGPRPVVIASQVVQALGALGFLVADGIATVAVAVCLLAAGQQLFYSSLFALIADVVGDRPKDHPFAVVGMVRAACFGLGALAAGGLLAFGSLRVAAAVNAVSFVACALMLASRVRAPHTPAVRVTGHRISRRFLGIVVVTGLVALGLDFFLVGLPVYVLDLGSPAWLPGVILALHTAVTSTCGTLAVRLTRNLPRTTTLAHAAVLMAVWCALCLVAVALPAGWRPAWLLATSLVLAVSGVLFGARANALAVAMAPAESRGRHLAAFQYAFTVPVVLAPAVVALFAAGVWVPWLVVAAAATAGAGAFRWLGARLPADALSAASSPSR</sequence>
<evidence type="ECO:0000256" key="6">
    <source>
        <dbReference type="ARBA" id="ARBA00023136"/>
    </source>
</evidence>
<comment type="caution">
    <text evidence="9">The sequence shown here is derived from an EMBL/GenBank/DDBJ whole genome shotgun (WGS) entry which is preliminary data.</text>
</comment>
<dbReference type="InterPro" id="IPR011701">
    <property type="entry name" value="MFS"/>
</dbReference>
<feature type="transmembrane region" description="Helical" evidence="7">
    <location>
        <begin position="32"/>
        <end position="55"/>
    </location>
</feature>
<dbReference type="AlphaFoldDB" id="A0A7W7QDS9"/>
<keyword evidence="4 7" id="KW-0812">Transmembrane</keyword>
<feature type="transmembrane region" description="Helical" evidence="7">
    <location>
        <begin position="226"/>
        <end position="248"/>
    </location>
</feature>
<evidence type="ECO:0000256" key="2">
    <source>
        <dbReference type="ARBA" id="ARBA00022448"/>
    </source>
</evidence>
<dbReference type="RefSeq" id="WP_311771493.1">
    <property type="nucleotide sequence ID" value="NZ_JACHJQ010000011.1"/>
</dbReference>
<reference evidence="9 10" key="1">
    <citation type="submission" date="2020-08" db="EMBL/GenBank/DDBJ databases">
        <title>Genomic Encyclopedia of Type Strains, Phase III (KMG-III): the genomes of soil and plant-associated and newly described type strains.</title>
        <authorList>
            <person name="Whitman W."/>
        </authorList>
    </citation>
    <scope>NUCLEOTIDE SEQUENCE [LARGE SCALE GENOMIC DNA]</scope>
    <source>
        <strain evidence="9 10">CECT 8960</strain>
    </source>
</reference>
<gene>
    <name evidence="9" type="ORF">FHR82_008051</name>
</gene>
<dbReference type="PANTHER" id="PTHR23517:SF2">
    <property type="entry name" value="MULTIDRUG RESISTANCE PROTEIN MDTH"/>
    <property type="match status" value="1"/>
</dbReference>
<keyword evidence="6 7" id="KW-0472">Membrane</keyword>
<protein>
    <submittedName>
        <fullName evidence="9">MFS family permease</fullName>
    </submittedName>
</protein>
<keyword evidence="10" id="KW-1185">Reference proteome</keyword>
<feature type="transmembrane region" description="Helical" evidence="7">
    <location>
        <begin position="126"/>
        <end position="149"/>
    </location>
</feature>
<comment type="subcellular location">
    <subcellularLocation>
        <location evidence="1">Cell membrane</location>
        <topology evidence="1">Multi-pass membrane protein</topology>
    </subcellularLocation>
</comment>
<proteinExistence type="predicted"/>
<feature type="transmembrane region" description="Helical" evidence="7">
    <location>
        <begin position="260"/>
        <end position="280"/>
    </location>
</feature>
<feature type="transmembrane region" description="Helical" evidence="7">
    <location>
        <begin position="194"/>
        <end position="220"/>
    </location>
</feature>
<evidence type="ECO:0000259" key="8">
    <source>
        <dbReference type="PROSITE" id="PS50850"/>
    </source>
</evidence>
<dbReference type="GO" id="GO:0022857">
    <property type="term" value="F:transmembrane transporter activity"/>
    <property type="evidence" value="ECO:0007669"/>
    <property type="project" value="InterPro"/>
</dbReference>
<dbReference type="SUPFAM" id="SSF103473">
    <property type="entry name" value="MFS general substrate transporter"/>
    <property type="match status" value="1"/>
</dbReference>
<evidence type="ECO:0000256" key="3">
    <source>
        <dbReference type="ARBA" id="ARBA00022475"/>
    </source>
</evidence>
<accession>A0A7W7QDS9</accession>
<dbReference type="InterPro" id="IPR036259">
    <property type="entry name" value="MFS_trans_sf"/>
</dbReference>
<dbReference type="GO" id="GO:0005886">
    <property type="term" value="C:plasma membrane"/>
    <property type="evidence" value="ECO:0007669"/>
    <property type="project" value="UniProtKB-SubCell"/>
</dbReference>
<evidence type="ECO:0000256" key="1">
    <source>
        <dbReference type="ARBA" id="ARBA00004651"/>
    </source>
</evidence>
<organism evidence="9 10">
    <name type="scientific">Actinophytocola algeriensis</name>
    <dbReference type="NCBI Taxonomy" id="1768010"/>
    <lineage>
        <taxon>Bacteria</taxon>
        <taxon>Bacillati</taxon>
        <taxon>Actinomycetota</taxon>
        <taxon>Actinomycetes</taxon>
        <taxon>Pseudonocardiales</taxon>
        <taxon>Pseudonocardiaceae</taxon>
    </lineage>
</organism>
<evidence type="ECO:0000256" key="5">
    <source>
        <dbReference type="ARBA" id="ARBA00022989"/>
    </source>
</evidence>
<dbReference type="Proteomes" id="UP000520767">
    <property type="component" value="Unassembled WGS sequence"/>
</dbReference>
<evidence type="ECO:0000313" key="10">
    <source>
        <dbReference type="Proteomes" id="UP000520767"/>
    </source>
</evidence>
<dbReference type="Gene3D" id="1.20.1250.20">
    <property type="entry name" value="MFS general substrate transporter like domains"/>
    <property type="match status" value="1"/>
</dbReference>